<dbReference type="AlphaFoldDB" id="A0A517NB48"/>
<protein>
    <submittedName>
        <fullName evidence="1">Uncharacterized protein</fullName>
    </submittedName>
</protein>
<reference evidence="1 2" key="1">
    <citation type="submission" date="2019-02" db="EMBL/GenBank/DDBJ databases">
        <title>Deep-cultivation of Planctomycetes and their phenomic and genomic characterization uncovers novel biology.</title>
        <authorList>
            <person name="Wiegand S."/>
            <person name="Jogler M."/>
            <person name="Boedeker C."/>
            <person name="Pinto D."/>
            <person name="Vollmers J."/>
            <person name="Rivas-Marin E."/>
            <person name="Kohn T."/>
            <person name="Peeters S.H."/>
            <person name="Heuer A."/>
            <person name="Rast P."/>
            <person name="Oberbeckmann S."/>
            <person name="Bunk B."/>
            <person name="Jeske O."/>
            <person name="Meyerdierks A."/>
            <person name="Storesund J.E."/>
            <person name="Kallscheuer N."/>
            <person name="Luecker S."/>
            <person name="Lage O.M."/>
            <person name="Pohl T."/>
            <person name="Merkel B.J."/>
            <person name="Hornburger P."/>
            <person name="Mueller R.-W."/>
            <person name="Bruemmer F."/>
            <person name="Labrenz M."/>
            <person name="Spormann A.M."/>
            <person name="Op den Camp H."/>
            <person name="Overmann J."/>
            <person name="Amann R."/>
            <person name="Jetten M.S.M."/>
            <person name="Mascher T."/>
            <person name="Medema M.H."/>
            <person name="Devos D.P."/>
            <person name="Kaster A.-K."/>
            <person name="Ovreas L."/>
            <person name="Rohde M."/>
            <person name="Galperin M.Y."/>
            <person name="Jogler C."/>
        </authorList>
    </citation>
    <scope>NUCLEOTIDE SEQUENCE [LARGE SCALE GENOMIC DNA]</scope>
    <source>
        <strain evidence="1 2">K22_7</strain>
    </source>
</reference>
<dbReference type="KEGG" id="rlc:K227x_27460"/>
<accession>A0A517NB48</accession>
<dbReference type="Proteomes" id="UP000318538">
    <property type="component" value="Chromosome"/>
</dbReference>
<proteinExistence type="predicted"/>
<sequence>MFGVSWCDGVFRELLNLIDPKSKFSPLIYKTYLMPRRCPKPKRPARRPGESVASLDARWRAYERRLLGDPAMPTRPTIDPELTGVDRSREIAMLAISDRFERVSGIGVLHRNKQGNRYALTITDPNEDDSEMLTIIVGRLANHARRLLFTIESQRFDDDRVRWWIQSIYDDDRAGDALAELIDAGRRLGLDVIDA</sequence>
<evidence type="ECO:0000313" key="2">
    <source>
        <dbReference type="Proteomes" id="UP000318538"/>
    </source>
</evidence>
<dbReference type="EMBL" id="CP036525">
    <property type="protein sequence ID" value="QDT04355.1"/>
    <property type="molecule type" value="Genomic_DNA"/>
</dbReference>
<name>A0A517NB48_9BACT</name>
<evidence type="ECO:0000313" key="1">
    <source>
        <dbReference type="EMBL" id="QDT04355.1"/>
    </source>
</evidence>
<organism evidence="1 2">
    <name type="scientific">Rubripirellula lacrimiformis</name>
    <dbReference type="NCBI Taxonomy" id="1930273"/>
    <lineage>
        <taxon>Bacteria</taxon>
        <taxon>Pseudomonadati</taxon>
        <taxon>Planctomycetota</taxon>
        <taxon>Planctomycetia</taxon>
        <taxon>Pirellulales</taxon>
        <taxon>Pirellulaceae</taxon>
        <taxon>Rubripirellula</taxon>
    </lineage>
</organism>
<keyword evidence="2" id="KW-1185">Reference proteome</keyword>
<gene>
    <name evidence="1" type="ORF">K227x_27460</name>
</gene>